<evidence type="ECO:0000256" key="3">
    <source>
        <dbReference type="SAM" id="SignalP"/>
    </source>
</evidence>
<reference evidence="4" key="1">
    <citation type="journal article" date="2020" name="bioRxiv">
        <title>Comparative genomics of Chlamydomonas.</title>
        <authorList>
            <person name="Craig R.J."/>
            <person name="Hasan A.R."/>
            <person name="Ness R.W."/>
            <person name="Keightley P.D."/>
        </authorList>
    </citation>
    <scope>NUCLEOTIDE SEQUENCE</scope>
    <source>
        <strain evidence="4">CCAP 11/173</strain>
    </source>
</reference>
<feature type="chain" id="PRO_5032411117" evidence="3">
    <location>
        <begin position="26"/>
        <end position="334"/>
    </location>
</feature>
<dbReference type="Gene3D" id="3.40.50.1110">
    <property type="entry name" value="SGNH hydrolase"/>
    <property type="match status" value="1"/>
</dbReference>
<comment type="caution">
    <text evidence="4">The sequence shown here is derived from an EMBL/GenBank/DDBJ whole genome shotgun (WGS) entry which is preliminary data.</text>
</comment>
<protein>
    <submittedName>
        <fullName evidence="4">Uncharacterized protein</fullName>
    </submittedName>
</protein>
<dbReference type="PANTHER" id="PTHR45648:SF22">
    <property type="entry name" value="GDSL LIPASE_ACYLHYDROLASE FAMILY PROTEIN (AFU_ORTHOLOGUE AFUA_4G14700)"/>
    <property type="match status" value="1"/>
</dbReference>
<dbReference type="InterPro" id="IPR036514">
    <property type="entry name" value="SGNH_hydro_sf"/>
</dbReference>
<sequence length="334" mass="35492">MAGASRIVGVLVLALAAVSLSVAYAADKTVYQYIIFGDSVTDTGNVFKDGGVPDPAIYFKGRFSNGPNWVDYINETLSSKHKVQIFNYATGGGVACRANLNSTRYPYSRDAVNQTGNFLADLAKGKLPTTKDTRRISLSWFAANDVIVGLTRALTSGADPATAGAQIVADLATCLAQHVATLAGAGVAEVALIPQSPVQVSPLVLDYLRPLVSQLVDAVDGALVKAVEAVNAQLGAAPAGSAASRAHVYLLGDSKWIGRIAPAVRPAFKYISENPCFVNPVSSMVLTPGIKVCENPNDYAFYDEIHPSTTFHKWFALHGLLPRLQLFRLAPRDV</sequence>
<evidence type="ECO:0000313" key="4">
    <source>
        <dbReference type="EMBL" id="KAG2441310.1"/>
    </source>
</evidence>
<evidence type="ECO:0000256" key="2">
    <source>
        <dbReference type="ARBA" id="ARBA00022801"/>
    </source>
</evidence>
<dbReference type="InterPro" id="IPR001087">
    <property type="entry name" value="GDSL"/>
</dbReference>
<keyword evidence="2" id="KW-0378">Hydrolase</keyword>
<keyword evidence="3" id="KW-0732">Signal</keyword>
<dbReference type="EMBL" id="JAEHOD010000035">
    <property type="protein sequence ID" value="KAG2441310.1"/>
    <property type="molecule type" value="Genomic_DNA"/>
</dbReference>
<accession>A0A835W6L0</accession>
<proteinExistence type="inferred from homology"/>
<dbReference type="AlphaFoldDB" id="A0A835W6L0"/>
<comment type="similarity">
    <text evidence="1">Belongs to the 'GDSL' lipolytic enzyme family.</text>
</comment>
<organism evidence="4 5">
    <name type="scientific">Chlamydomonas schloesseri</name>
    <dbReference type="NCBI Taxonomy" id="2026947"/>
    <lineage>
        <taxon>Eukaryota</taxon>
        <taxon>Viridiplantae</taxon>
        <taxon>Chlorophyta</taxon>
        <taxon>core chlorophytes</taxon>
        <taxon>Chlorophyceae</taxon>
        <taxon>CS clade</taxon>
        <taxon>Chlamydomonadales</taxon>
        <taxon>Chlamydomonadaceae</taxon>
        <taxon>Chlamydomonas</taxon>
    </lineage>
</organism>
<feature type="signal peptide" evidence="3">
    <location>
        <begin position="1"/>
        <end position="25"/>
    </location>
</feature>
<dbReference type="Proteomes" id="UP000613740">
    <property type="component" value="Unassembled WGS sequence"/>
</dbReference>
<dbReference type="SUPFAM" id="SSF52266">
    <property type="entry name" value="SGNH hydrolase"/>
    <property type="match status" value="1"/>
</dbReference>
<dbReference type="OrthoDB" id="542268at2759"/>
<dbReference type="PANTHER" id="PTHR45648">
    <property type="entry name" value="GDSL LIPASE/ACYLHYDROLASE FAMILY PROTEIN (AFU_ORTHOLOGUE AFUA_4G14700)"/>
    <property type="match status" value="1"/>
</dbReference>
<dbReference type="InterPro" id="IPR051058">
    <property type="entry name" value="GDSL_Est/Lipase"/>
</dbReference>
<name>A0A835W6L0_9CHLO</name>
<evidence type="ECO:0000256" key="1">
    <source>
        <dbReference type="ARBA" id="ARBA00008668"/>
    </source>
</evidence>
<keyword evidence="5" id="KW-1185">Reference proteome</keyword>
<evidence type="ECO:0000313" key="5">
    <source>
        <dbReference type="Proteomes" id="UP000613740"/>
    </source>
</evidence>
<dbReference type="Pfam" id="PF00657">
    <property type="entry name" value="Lipase_GDSL"/>
    <property type="match status" value="1"/>
</dbReference>
<gene>
    <name evidence="4" type="ORF">HYH02_009903</name>
</gene>
<dbReference type="GO" id="GO:0016788">
    <property type="term" value="F:hydrolase activity, acting on ester bonds"/>
    <property type="evidence" value="ECO:0007669"/>
    <property type="project" value="InterPro"/>
</dbReference>